<dbReference type="EMBL" id="GGEC01055992">
    <property type="protein sequence ID" value="MBX36476.1"/>
    <property type="molecule type" value="Transcribed_RNA"/>
</dbReference>
<sequence length="36" mass="4357">MTYAYLCIEQECWNFFSFENIKHAIQITLDQPSPKF</sequence>
<protein>
    <submittedName>
        <fullName evidence="1">Uncharacterized protein</fullName>
    </submittedName>
</protein>
<name>A0A2P2N219_RHIMU</name>
<reference evidence="1" key="1">
    <citation type="submission" date="2018-02" db="EMBL/GenBank/DDBJ databases">
        <title>Rhizophora mucronata_Transcriptome.</title>
        <authorList>
            <person name="Meera S.P."/>
            <person name="Sreeshan A."/>
            <person name="Augustine A."/>
        </authorList>
    </citation>
    <scope>NUCLEOTIDE SEQUENCE</scope>
    <source>
        <tissue evidence="1">Leaf</tissue>
    </source>
</reference>
<organism evidence="1">
    <name type="scientific">Rhizophora mucronata</name>
    <name type="common">Asiatic mangrove</name>
    <dbReference type="NCBI Taxonomy" id="61149"/>
    <lineage>
        <taxon>Eukaryota</taxon>
        <taxon>Viridiplantae</taxon>
        <taxon>Streptophyta</taxon>
        <taxon>Embryophyta</taxon>
        <taxon>Tracheophyta</taxon>
        <taxon>Spermatophyta</taxon>
        <taxon>Magnoliopsida</taxon>
        <taxon>eudicotyledons</taxon>
        <taxon>Gunneridae</taxon>
        <taxon>Pentapetalae</taxon>
        <taxon>rosids</taxon>
        <taxon>fabids</taxon>
        <taxon>Malpighiales</taxon>
        <taxon>Rhizophoraceae</taxon>
        <taxon>Rhizophora</taxon>
    </lineage>
</organism>
<dbReference type="AlphaFoldDB" id="A0A2P2N219"/>
<proteinExistence type="predicted"/>
<accession>A0A2P2N219</accession>
<evidence type="ECO:0000313" key="1">
    <source>
        <dbReference type="EMBL" id="MBX36476.1"/>
    </source>
</evidence>